<keyword evidence="1" id="KW-1133">Transmembrane helix</keyword>
<protein>
    <submittedName>
        <fullName evidence="2">Uncharacterized protein</fullName>
    </submittedName>
</protein>
<keyword evidence="1" id="KW-0812">Transmembrane</keyword>
<keyword evidence="3" id="KW-1185">Reference proteome</keyword>
<evidence type="ECO:0000256" key="1">
    <source>
        <dbReference type="SAM" id="Phobius"/>
    </source>
</evidence>
<feature type="transmembrane region" description="Helical" evidence="1">
    <location>
        <begin position="151"/>
        <end position="168"/>
    </location>
</feature>
<keyword evidence="1" id="KW-0472">Membrane</keyword>
<reference evidence="2 3" key="1">
    <citation type="submission" date="2019-06" db="EMBL/GenBank/DDBJ databases">
        <authorList>
            <person name="Livingstone P."/>
            <person name="Whitworth D."/>
        </authorList>
    </citation>
    <scope>NUCLEOTIDE SEQUENCE [LARGE SCALE GENOMIC DNA]</scope>
    <source>
        <strain evidence="2 3">AM401</strain>
    </source>
</reference>
<evidence type="ECO:0000313" key="3">
    <source>
        <dbReference type="Proteomes" id="UP000315369"/>
    </source>
</evidence>
<dbReference type="AlphaFoldDB" id="A0A540X8H2"/>
<dbReference type="OrthoDB" id="886421at2"/>
<feature type="transmembrane region" description="Helical" evidence="1">
    <location>
        <begin position="98"/>
        <end position="116"/>
    </location>
</feature>
<organism evidence="2 3">
    <name type="scientific">Myxococcus llanfairpwllgwyngyllgogerychwyrndrobwllllantysiliogogogochensis</name>
    <dbReference type="NCBI Taxonomy" id="2590453"/>
    <lineage>
        <taxon>Bacteria</taxon>
        <taxon>Pseudomonadati</taxon>
        <taxon>Myxococcota</taxon>
        <taxon>Myxococcia</taxon>
        <taxon>Myxococcales</taxon>
        <taxon>Cystobacterineae</taxon>
        <taxon>Myxococcaceae</taxon>
        <taxon>Myxococcus</taxon>
    </lineage>
</organism>
<dbReference type="RefSeq" id="WP_141640800.1">
    <property type="nucleotide sequence ID" value="NZ_VIFM01000006.1"/>
</dbReference>
<comment type="caution">
    <text evidence="2">The sequence shown here is derived from an EMBL/GenBank/DDBJ whole genome shotgun (WGS) entry which is preliminary data.</text>
</comment>
<evidence type="ECO:0000313" key="2">
    <source>
        <dbReference type="EMBL" id="TQF17530.1"/>
    </source>
</evidence>
<accession>A0A540X8H2</accession>
<gene>
    <name evidence="2" type="ORF">FJV41_02675</name>
</gene>
<proteinExistence type="predicted"/>
<dbReference type="EMBL" id="VIFM01000006">
    <property type="protein sequence ID" value="TQF17530.1"/>
    <property type="molecule type" value="Genomic_DNA"/>
</dbReference>
<feature type="transmembrane region" description="Helical" evidence="1">
    <location>
        <begin position="180"/>
        <end position="197"/>
    </location>
</feature>
<dbReference type="Proteomes" id="UP000315369">
    <property type="component" value="Unassembled WGS sequence"/>
</dbReference>
<feature type="transmembrane region" description="Helical" evidence="1">
    <location>
        <begin position="122"/>
        <end position="144"/>
    </location>
</feature>
<name>A0A540X8H2_9BACT</name>
<sequence length="215" mass="22646">MGAKKLALEEGGPQRLELSWGLAWKKFTVILDGKVVGTTDGGSSELKKGVNFTLPDGSTLSVQIQSGVFNVELAVLRNGLPLPGSSTDPEQRIKSAAYMLYFLAGLNTLLGVVAMVTENEALTALGMGVGSLLFGAVTAVFGFFTYRGTRAGPILAILLYLSDTVLTVMDTINQGGKPQVFGLIIRAYIVITLVKAVQAAGELKRRGEAGVSLQP</sequence>